<protein>
    <submittedName>
        <fullName evidence="2">Uncharacterized protein</fullName>
    </submittedName>
</protein>
<evidence type="ECO:0000256" key="1">
    <source>
        <dbReference type="SAM" id="MobiDB-lite"/>
    </source>
</evidence>
<accession>A0A6C0F284</accession>
<dbReference type="AlphaFoldDB" id="A0A6C0F284"/>
<name>A0A6C0F284_9ZZZZ</name>
<proteinExistence type="predicted"/>
<organism evidence="2">
    <name type="scientific">viral metagenome</name>
    <dbReference type="NCBI Taxonomy" id="1070528"/>
    <lineage>
        <taxon>unclassified sequences</taxon>
        <taxon>metagenomes</taxon>
        <taxon>organismal metagenomes</taxon>
    </lineage>
</organism>
<reference evidence="2" key="1">
    <citation type="journal article" date="2020" name="Nature">
        <title>Giant virus diversity and host interactions through global metagenomics.</title>
        <authorList>
            <person name="Schulz F."/>
            <person name="Roux S."/>
            <person name="Paez-Espino D."/>
            <person name="Jungbluth S."/>
            <person name="Walsh D.A."/>
            <person name="Denef V.J."/>
            <person name="McMahon K.D."/>
            <person name="Konstantinidis K.T."/>
            <person name="Eloe-Fadrosh E.A."/>
            <person name="Kyrpides N.C."/>
            <person name="Woyke T."/>
        </authorList>
    </citation>
    <scope>NUCLEOTIDE SEQUENCE</scope>
    <source>
        <strain evidence="2">GVMAG-M-3300009163-63</strain>
    </source>
</reference>
<feature type="compositionally biased region" description="Basic and acidic residues" evidence="1">
    <location>
        <begin position="17"/>
        <end position="29"/>
    </location>
</feature>
<feature type="region of interest" description="Disordered" evidence="1">
    <location>
        <begin position="1"/>
        <end position="29"/>
    </location>
</feature>
<evidence type="ECO:0000313" key="2">
    <source>
        <dbReference type="EMBL" id="QHT34659.1"/>
    </source>
</evidence>
<feature type="compositionally biased region" description="Low complexity" evidence="1">
    <location>
        <begin position="1"/>
        <end position="16"/>
    </location>
</feature>
<sequence>MYGNNNNNKGNKNKGNNKGDKDNKGKKGEEYVFRGPFSSNVVGLPIVNAITGVKYPWNVGSFEENHLWKVVNCTRFTPMTYFYDSPEQHEAHKRVTIDPESKAAWYTLQRNLE</sequence>
<dbReference type="EMBL" id="MN739004">
    <property type="protein sequence ID" value="QHT34659.1"/>
    <property type="molecule type" value="Genomic_DNA"/>
</dbReference>